<protein>
    <submittedName>
        <fullName evidence="3">Zinc finger, C2H2 type family protein</fullName>
    </submittedName>
</protein>
<reference evidence="3" key="1">
    <citation type="submission" date="2006-10" db="EMBL/GenBank/DDBJ databases">
        <authorList>
            <person name="Amadeo P."/>
            <person name="Zhao Q."/>
            <person name="Wortman J."/>
            <person name="Fraser-Liggett C."/>
            <person name="Carlton J."/>
        </authorList>
    </citation>
    <scope>NUCLEOTIDE SEQUENCE</scope>
    <source>
        <strain evidence="3">G3</strain>
    </source>
</reference>
<dbReference type="eggNOG" id="KOG2231">
    <property type="taxonomic scope" value="Eukaryota"/>
</dbReference>
<keyword evidence="1" id="KW-0479">Metal-binding</keyword>
<dbReference type="Gene3D" id="3.30.40.10">
    <property type="entry name" value="Zinc/RING finger domain, C3HC4 (zinc finger)"/>
    <property type="match status" value="1"/>
</dbReference>
<dbReference type="GO" id="GO:0072344">
    <property type="term" value="P:rescue of stalled ribosome"/>
    <property type="evidence" value="ECO:0000318"/>
    <property type="project" value="GO_Central"/>
</dbReference>
<sequence>MSSFGECIICGNPITTRVLLPCNHSNFCLKCYETLVYCYNEAKCPFCQKEIESDPVCTANPHLDGYEIERLKPYQHDQNFHIFFDDPEIICELDSYTRITCPDCHALFNNFSTLRSHVNEKHNKMVCKICFDSNRFLPSDISLYTREEFEIHKKQHPKCSCCDHIAFDQDSLSKHMREAHFRCEICANAGKILWFPTIELIQVHFHEKHYACEDPLCVMQGFIVFSTKVEYLLHQINVHNADPSILNDQIENKSQVEDQSDYPSFRARHTENMNRLLNKLNSEQNVNAKQLLSLIEDVDKHNITADTFCSEIRKLLTNQISDKLFPDIVSVILAPKVRNEVVRSYQGIKEVKKQLDHNEYLHSKKQRLLNLPNLFTKEIKLVQRRNQRKLF</sequence>
<feature type="domain" description="RING-type" evidence="2">
    <location>
        <begin position="7"/>
        <end position="48"/>
    </location>
</feature>
<dbReference type="InterPro" id="IPR013087">
    <property type="entry name" value="Znf_C2H2_type"/>
</dbReference>
<keyword evidence="4" id="KW-1185">Reference proteome</keyword>
<dbReference type="InterPro" id="IPR013083">
    <property type="entry name" value="Znf_RING/FYVE/PHD"/>
</dbReference>
<dbReference type="InParanoid" id="A2DHG5"/>
<organism evidence="3 4">
    <name type="scientific">Trichomonas vaginalis (strain ATCC PRA-98 / G3)</name>
    <dbReference type="NCBI Taxonomy" id="412133"/>
    <lineage>
        <taxon>Eukaryota</taxon>
        <taxon>Metamonada</taxon>
        <taxon>Parabasalia</taxon>
        <taxon>Trichomonadida</taxon>
        <taxon>Trichomonadidae</taxon>
        <taxon>Trichomonas</taxon>
    </lineage>
</organism>
<dbReference type="EMBL" id="DS113200">
    <property type="protein sequence ID" value="EAY20238.1"/>
    <property type="molecule type" value="Genomic_DNA"/>
</dbReference>
<dbReference type="Proteomes" id="UP000001542">
    <property type="component" value="Unassembled WGS sequence"/>
</dbReference>
<dbReference type="SMART" id="SM00184">
    <property type="entry name" value="RING"/>
    <property type="match status" value="2"/>
</dbReference>
<dbReference type="SMART" id="SM00355">
    <property type="entry name" value="ZnF_C2H2"/>
    <property type="match status" value="5"/>
</dbReference>
<dbReference type="STRING" id="5722.A2DHG5"/>
<dbReference type="GO" id="GO:0061630">
    <property type="term" value="F:ubiquitin protein ligase activity"/>
    <property type="evidence" value="ECO:0000318"/>
    <property type="project" value="GO_Central"/>
</dbReference>
<reference evidence="3" key="2">
    <citation type="journal article" date="2007" name="Science">
        <title>Draft genome sequence of the sexually transmitted pathogen Trichomonas vaginalis.</title>
        <authorList>
            <person name="Carlton J.M."/>
            <person name="Hirt R.P."/>
            <person name="Silva J.C."/>
            <person name="Delcher A.L."/>
            <person name="Schatz M."/>
            <person name="Zhao Q."/>
            <person name="Wortman J.R."/>
            <person name="Bidwell S.L."/>
            <person name="Alsmark U.C.M."/>
            <person name="Besteiro S."/>
            <person name="Sicheritz-Ponten T."/>
            <person name="Noel C.J."/>
            <person name="Dacks J.B."/>
            <person name="Foster P.G."/>
            <person name="Simillion C."/>
            <person name="Van de Peer Y."/>
            <person name="Miranda-Saavedra D."/>
            <person name="Barton G.J."/>
            <person name="Westrop G.D."/>
            <person name="Mueller S."/>
            <person name="Dessi D."/>
            <person name="Fiori P.L."/>
            <person name="Ren Q."/>
            <person name="Paulsen I."/>
            <person name="Zhang H."/>
            <person name="Bastida-Corcuera F.D."/>
            <person name="Simoes-Barbosa A."/>
            <person name="Brown M.T."/>
            <person name="Hayes R.D."/>
            <person name="Mukherjee M."/>
            <person name="Okumura C.Y."/>
            <person name="Schneider R."/>
            <person name="Smith A.J."/>
            <person name="Vanacova S."/>
            <person name="Villalvazo M."/>
            <person name="Haas B.J."/>
            <person name="Pertea M."/>
            <person name="Feldblyum T.V."/>
            <person name="Utterback T.R."/>
            <person name="Shu C.L."/>
            <person name="Osoegawa K."/>
            <person name="de Jong P.J."/>
            <person name="Hrdy I."/>
            <person name="Horvathova L."/>
            <person name="Zubacova Z."/>
            <person name="Dolezal P."/>
            <person name="Malik S.B."/>
            <person name="Logsdon J.M. Jr."/>
            <person name="Henze K."/>
            <person name="Gupta A."/>
            <person name="Wang C.C."/>
            <person name="Dunne R.L."/>
            <person name="Upcroft J.A."/>
            <person name="Upcroft P."/>
            <person name="White O."/>
            <person name="Salzberg S.L."/>
            <person name="Tang P."/>
            <person name="Chiu C.-H."/>
            <person name="Lee Y.-S."/>
            <person name="Embley T.M."/>
            <person name="Coombs G.H."/>
            <person name="Mottram J.C."/>
            <person name="Tachezy J."/>
            <person name="Fraser-Liggett C.M."/>
            <person name="Johnson P.J."/>
        </authorList>
    </citation>
    <scope>NUCLEOTIDE SEQUENCE [LARGE SCALE GENOMIC DNA]</scope>
    <source>
        <strain evidence="3">G3</strain>
    </source>
</reference>
<dbReference type="RefSeq" id="XP_001581224.1">
    <property type="nucleotide sequence ID" value="XM_001581174.1"/>
</dbReference>
<dbReference type="GO" id="GO:0016567">
    <property type="term" value="P:protein ubiquitination"/>
    <property type="evidence" value="ECO:0000318"/>
    <property type="project" value="GO_Central"/>
</dbReference>
<dbReference type="PROSITE" id="PS00028">
    <property type="entry name" value="ZINC_FINGER_C2H2_1"/>
    <property type="match status" value="1"/>
</dbReference>
<name>A2DHG5_TRIV3</name>
<dbReference type="SUPFAM" id="SSF57850">
    <property type="entry name" value="RING/U-box"/>
    <property type="match status" value="1"/>
</dbReference>
<evidence type="ECO:0000313" key="4">
    <source>
        <dbReference type="Proteomes" id="UP000001542"/>
    </source>
</evidence>
<dbReference type="PANTHER" id="PTHR22938">
    <property type="entry name" value="ZINC FINGER PROTEIN 598"/>
    <property type="match status" value="1"/>
</dbReference>
<dbReference type="GO" id="GO:0008270">
    <property type="term" value="F:zinc ion binding"/>
    <property type="evidence" value="ECO:0007669"/>
    <property type="project" value="UniProtKB-KW"/>
</dbReference>
<dbReference type="PANTHER" id="PTHR22938:SF0">
    <property type="entry name" value="E3 UBIQUITIN-PROTEIN LIGASE ZNF598"/>
    <property type="match status" value="1"/>
</dbReference>
<dbReference type="Pfam" id="PF13920">
    <property type="entry name" value="zf-C3HC4_3"/>
    <property type="match status" value="1"/>
</dbReference>
<evidence type="ECO:0000313" key="3">
    <source>
        <dbReference type="EMBL" id="EAY20238.1"/>
    </source>
</evidence>
<dbReference type="VEuPathDB" id="TrichDB:TVAGG3_0678640"/>
<gene>
    <name evidence="3" type="ORF">TVAG_021850</name>
</gene>
<proteinExistence type="predicted"/>
<dbReference type="KEGG" id="tva:5465772"/>
<evidence type="ECO:0000259" key="2">
    <source>
        <dbReference type="PROSITE" id="PS50089"/>
    </source>
</evidence>
<dbReference type="VEuPathDB" id="TrichDB:TVAG_021850"/>
<dbReference type="InterPro" id="IPR044288">
    <property type="entry name" value="ZNF598/HEL2"/>
</dbReference>
<keyword evidence="1" id="KW-0862">Zinc</keyword>
<accession>A2DHG5</accession>
<evidence type="ECO:0000256" key="1">
    <source>
        <dbReference type="PROSITE-ProRule" id="PRU00175"/>
    </source>
</evidence>
<keyword evidence="1" id="KW-0863">Zinc-finger</keyword>
<dbReference type="InterPro" id="IPR001841">
    <property type="entry name" value="Znf_RING"/>
</dbReference>
<dbReference type="AlphaFoldDB" id="A2DHG5"/>
<dbReference type="GO" id="GO:0043022">
    <property type="term" value="F:ribosome binding"/>
    <property type="evidence" value="ECO:0000318"/>
    <property type="project" value="GO_Central"/>
</dbReference>
<dbReference type="OrthoDB" id="3838338at2759"/>
<dbReference type="PROSITE" id="PS50089">
    <property type="entry name" value="ZF_RING_2"/>
    <property type="match status" value="1"/>
</dbReference>